<feature type="disulfide bond" evidence="5">
    <location>
        <begin position="240"/>
        <end position="243"/>
    </location>
</feature>
<comment type="caution">
    <text evidence="5">Lacks conserved residue(s) required for the propagation of feature annotation.</text>
</comment>
<feature type="compositionally biased region" description="Basic and acidic residues" evidence="7">
    <location>
        <begin position="1525"/>
        <end position="1545"/>
    </location>
</feature>
<feature type="region of interest" description="Disordered" evidence="7">
    <location>
        <begin position="1161"/>
        <end position="1185"/>
    </location>
</feature>
<feature type="compositionally biased region" description="Basic and acidic residues" evidence="7">
    <location>
        <begin position="2056"/>
        <end position="2073"/>
    </location>
</feature>
<feature type="compositionally biased region" description="Low complexity" evidence="7">
    <location>
        <begin position="1475"/>
        <end position="1495"/>
    </location>
</feature>
<dbReference type="Pfam" id="PF09172">
    <property type="entry name" value="Vit_open_b-sht"/>
    <property type="match status" value="1"/>
</dbReference>
<feature type="compositionally biased region" description="Polar residues" evidence="7">
    <location>
        <begin position="2122"/>
        <end position="2137"/>
    </location>
</feature>
<keyword evidence="2" id="KW-0758">Storage protein</keyword>
<dbReference type="PANTHER" id="PTHR23345">
    <property type="entry name" value="VITELLOGENIN-RELATED"/>
    <property type="match status" value="1"/>
</dbReference>
<feature type="domain" description="VWFD" evidence="10">
    <location>
        <begin position="2364"/>
        <end position="2549"/>
    </location>
</feature>
<feature type="compositionally biased region" description="Low complexity" evidence="7">
    <location>
        <begin position="338"/>
        <end position="354"/>
    </location>
</feature>
<dbReference type="Gene3D" id="2.20.80.10">
    <property type="entry name" value="Lipovitellin-phosvitin complex, chain A, domain 4"/>
    <property type="match status" value="1"/>
</dbReference>
<evidence type="ECO:0000256" key="3">
    <source>
        <dbReference type="ARBA" id="ARBA00023157"/>
    </source>
</evidence>
<feature type="chain" id="PRO_5007823668" evidence="8">
    <location>
        <begin position="17"/>
        <end position="2659"/>
    </location>
</feature>
<dbReference type="Pfam" id="PF00094">
    <property type="entry name" value="VWD"/>
    <property type="match status" value="1"/>
</dbReference>
<dbReference type="GO" id="GO:0045735">
    <property type="term" value="F:nutrient reservoir activity"/>
    <property type="evidence" value="ECO:0007669"/>
    <property type="project" value="UniProtKB-KW"/>
</dbReference>
<evidence type="ECO:0000256" key="8">
    <source>
        <dbReference type="SAM" id="SignalP"/>
    </source>
</evidence>
<organism evidence="11">
    <name type="scientific">Saccostrea glomerata</name>
    <dbReference type="NCBI Taxonomy" id="157728"/>
    <lineage>
        <taxon>Eukaryota</taxon>
        <taxon>Metazoa</taxon>
        <taxon>Spiralia</taxon>
        <taxon>Lophotrochozoa</taxon>
        <taxon>Mollusca</taxon>
        <taxon>Bivalvia</taxon>
        <taxon>Autobranchia</taxon>
        <taxon>Pteriomorphia</taxon>
        <taxon>Ostreida</taxon>
        <taxon>Ostreoidea</taxon>
        <taxon>Ostreidae</taxon>
        <taxon>Saccostrea</taxon>
    </lineage>
</organism>
<feature type="coiled-coil region" evidence="6">
    <location>
        <begin position="1849"/>
        <end position="1876"/>
    </location>
</feature>
<dbReference type="InterPro" id="IPR011030">
    <property type="entry name" value="Lipovitellin_superhlx_dom"/>
</dbReference>
<dbReference type="PROSITE" id="PS51233">
    <property type="entry name" value="VWFD"/>
    <property type="match status" value="1"/>
</dbReference>
<dbReference type="Gene3D" id="2.30.230.10">
    <property type="entry name" value="Lipovitellin, beta-sheet shell regions, chain A"/>
    <property type="match status" value="1"/>
</dbReference>
<proteinExistence type="evidence at transcript level"/>
<dbReference type="Gene3D" id="1.25.10.20">
    <property type="entry name" value="Vitellinogen, superhelical"/>
    <property type="match status" value="1"/>
</dbReference>
<feature type="compositionally biased region" description="Low complexity" evidence="7">
    <location>
        <begin position="2034"/>
        <end position="2050"/>
    </location>
</feature>
<feature type="compositionally biased region" description="Low complexity" evidence="7">
    <location>
        <begin position="1161"/>
        <end position="1176"/>
    </location>
</feature>
<dbReference type="PROSITE" id="PS51211">
    <property type="entry name" value="VITELLOGENIN"/>
    <property type="match status" value="1"/>
</dbReference>
<keyword evidence="1 8" id="KW-0732">Signal</keyword>
<dbReference type="SUPFAM" id="SSF56968">
    <property type="entry name" value="Lipovitellin-phosvitin complex, beta-sheet shell regions"/>
    <property type="match status" value="2"/>
</dbReference>
<evidence type="ECO:0000256" key="5">
    <source>
        <dbReference type="PROSITE-ProRule" id="PRU00557"/>
    </source>
</evidence>
<feature type="region of interest" description="Disordered" evidence="7">
    <location>
        <begin position="815"/>
        <end position="843"/>
    </location>
</feature>
<dbReference type="InterPro" id="IPR015816">
    <property type="entry name" value="Vitellinogen_b-sht_N"/>
</dbReference>
<evidence type="ECO:0000259" key="10">
    <source>
        <dbReference type="PROSITE" id="PS51233"/>
    </source>
</evidence>
<evidence type="ECO:0000256" key="7">
    <source>
        <dbReference type="SAM" id="MobiDB-lite"/>
    </source>
</evidence>
<dbReference type="SMART" id="SM01169">
    <property type="entry name" value="DUF1943"/>
    <property type="match status" value="1"/>
</dbReference>
<dbReference type="SUPFAM" id="SSF48431">
    <property type="entry name" value="Lipovitellin-phosvitin complex, superhelical domain"/>
    <property type="match status" value="1"/>
</dbReference>
<dbReference type="InterPro" id="IPR015819">
    <property type="entry name" value="Lipid_transp_b-sht_shell"/>
</dbReference>
<feature type="domain" description="Vitellogenin" evidence="9">
    <location>
        <begin position="26"/>
        <end position="762"/>
    </location>
</feature>
<dbReference type="GO" id="GO:0005319">
    <property type="term" value="F:lipid transporter activity"/>
    <property type="evidence" value="ECO:0007669"/>
    <property type="project" value="InterPro"/>
</dbReference>
<dbReference type="InterPro" id="IPR015817">
    <property type="entry name" value="Vitellinogen_open_b-sht_sub1"/>
</dbReference>
<feature type="region of interest" description="Disordered" evidence="7">
    <location>
        <begin position="1474"/>
        <end position="1637"/>
    </location>
</feature>
<dbReference type="Pfam" id="PF01347">
    <property type="entry name" value="Vitellogenin_N"/>
    <property type="match status" value="1"/>
</dbReference>
<dbReference type="InterPro" id="IPR050733">
    <property type="entry name" value="Vitellogenin/Apolipophorin"/>
</dbReference>
<dbReference type="PANTHER" id="PTHR23345:SF15">
    <property type="entry name" value="VITELLOGENIN 1-RELATED"/>
    <property type="match status" value="1"/>
</dbReference>
<keyword evidence="3 5" id="KW-1015">Disulfide bond</keyword>
<dbReference type="InterPro" id="IPR001747">
    <property type="entry name" value="Vitellogenin_N"/>
</dbReference>
<evidence type="ECO:0000259" key="9">
    <source>
        <dbReference type="PROSITE" id="PS51211"/>
    </source>
</evidence>
<evidence type="ECO:0000256" key="4">
    <source>
        <dbReference type="ARBA" id="ARBA00023180"/>
    </source>
</evidence>
<dbReference type="SMART" id="SM00638">
    <property type="entry name" value="LPD_N"/>
    <property type="match status" value="1"/>
</dbReference>
<dbReference type="InterPro" id="IPR001846">
    <property type="entry name" value="VWF_type-D"/>
</dbReference>
<dbReference type="EMBL" id="KU194474">
    <property type="protein sequence ID" value="ANB82451.1"/>
    <property type="molecule type" value="mRNA"/>
</dbReference>
<feature type="compositionally biased region" description="Basic residues" evidence="7">
    <location>
        <begin position="541"/>
        <end position="559"/>
    </location>
</feature>
<feature type="compositionally biased region" description="Low complexity" evidence="7">
    <location>
        <begin position="818"/>
        <end position="832"/>
    </location>
</feature>
<feature type="compositionally biased region" description="Polar residues" evidence="7">
    <location>
        <begin position="312"/>
        <end position="327"/>
    </location>
</feature>
<feature type="signal peptide" evidence="8">
    <location>
        <begin position="1"/>
        <end position="16"/>
    </location>
</feature>
<evidence type="ECO:0000313" key="11">
    <source>
        <dbReference type="EMBL" id="ANB82451.1"/>
    </source>
</evidence>
<feature type="region of interest" description="Disordered" evidence="7">
    <location>
        <begin position="312"/>
        <end position="368"/>
    </location>
</feature>
<keyword evidence="4" id="KW-0325">Glycoprotein</keyword>
<reference evidence="11" key="1">
    <citation type="submission" date="2015-11" db="EMBL/GenBank/DDBJ databases">
        <title>Cloning and characterisation of a vitellogenin gene from the Sydney rock oyster Saccostrea glomerata.</title>
        <authorList>
            <person name="Tran T.K.A."/>
            <person name="MacFarlane G."/>
            <person name="O'Connor W."/>
            <person name="Yu R.M.K."/>
        </authorList>
    </citation>
    <scope>NUCLEOTIDE SEQUENCE</scope>
    <source>
        <tissue evidence="11">Ovary</tissue>
    </source>
</reference>
<feature type="compositionally biased region" description="Low complexity" evidence="7">
    <location>
        <begin position="1550"/>
        <end position="1613"/>
    </location>
</feature>
<dbReference type="EMBL" id="KU194475">
    <property type="protein sequence ID" value="ANB82452.1"/>
    <property type="molecule type" value="Genomic_DNA"/>
</dbReference>
<dbReference type="Gene3D" id="2.20.50.20">
    <property type="entry name" value="Lipovitellin. Chain A, domain 3"/>
    <property type="match status" value="1"/>
</dbReference>
<feature type="compositionally biased region" description="Basic and acidic residues" evidence="7">
    <location>
        <begin position="2091"/>
        <end position="2112"/>
    </location>
</feature>
<feature type="region of interest" description="Disordered" evidence="7">
    <location>
        <begin position="2021"/>
        <end position="2163"/>
    </location>
</feature>
<evidence type="ECO:0000256" key="6">
    <source>
        <dbReference type="SAM" id="Coils"/>
    </source>
</evidence>
<feature type="compositionally biased region" description="Basic and acidic residues" evidence="7">
    <location>
        <begin position="2021"/>
        <end position="2033"/>
    </location>
</feature>
<evidence type="ECO:0000256" key="2">
    <source>
        <dbReference type="ARBA" id="ARBA00022761"/>
    </source>
</evidence>
<evidence type="ECO:0000256" key="1">
    <source>
        <dbReference type="ARBA" id="ARBA00022729"/>
    </source>
</evidence>
<feature type="coiled-coil region" evidence="6">
    <location>
        <begin position="1695"/>
        <end position="1722"/>
    </location>
</feature>
<protein>
    <submittedName>
        <fullName evidence="11">Vitellogenin</fullName>
    </submittedName>
</protein>
<accession>A0A161I6R2</accession>
<feature type="compositionally biased region" description="Basic and acidic residues" evidence="7">
    <location>
        <begin position="1622"/>
        <end position="1637"/>
    </location>
</feature>
<dbReference type="SMART" id="SM00216">
    <property type="entry name" value="VWD"/>
    <property type="match status" value="1"/>
</dbReference>
<keyword evidence="6" id="KW-0175">Coiled coil</keyword>
<sequence>MYLLLAVAAAAAVTAAQSPSQPSQTYERNKEYLYEYETQALTGIPQGSTIYSGMKLKCDVRIQFRSRSSATLKLDKIVLAKINDPIESVNPTQQQVPENLFRPLTGKDADQMIKDLSRPINFLYVRGNVREIKQEADDPEWSVNVKKGLLSILEVNLDKRKQLDQSSSIPRVLRPQSSNEDSMYKVMEPSIGGECETLYKVSPHTSSSGDPIMYITKVRNYDNCLDRPMYFSSMFHGKRCAECVKERSDPLRSASQVMYTIRGNTRMFQIQSAISESQHVFTPYSDKGGNVVTYLNQTLNLIKVMDVKESLSQPSSPKTVSSGLQFKSRQIESRDESSSSSKKSPPSSQSPASEVLSKQSQKSADQAKERIRKLLKMLETFMKPTIQEEAGPLLMSLLEEIRKADAESLKAVFRETVQSASADKKKLKMLMDLLPSAGTSPATEVLRDAIKNDQISKPQAAIALNILSLSARPEVLVAKTLLELTQSPKVSQDRMLKRAAFLCLGAVAGKLREEEQRRSRQMVRQENIVNTLMSTVSNSQSRKKLKSKRRDLGDRKRKQQSIYTRIRQEIEIQSLMKSTNMDDKILSFKTAGNSGLREMIPSIRTYIEDKSQPQLLRAQAIYSLRKLTSQHPQDIQSILLPRYFDRTEKEEVRISSYIVLASTSPSRQLLEMVAHSLHRETNPHVGTFVYTHLEQMSNSTYPCLMSWAKNASLALRFAKKFSPMFQYSRFLQYSGYNDRVKLGAAAELGLITSPEEFIPRAGAIHLNTHVLGSSVNFMEIGFNTEGLQTLLSKMVGPLGELTKGKSVVDVLKQRVRRSSQSQQPQSDPISQIHQKLKVSARTSPEPKGHLYIKMMGNELQYLSLDRSTLVETLLKEGKILLSVSEQKMKSGMDMDIHRSLIPLDADTMIPTESGLPLRLRLRGTAAVKVTGKVKVSGVPSLFEINRPGKAARELGLDLEISPSVLVDMRGEMEIDAEYFKAGVSIKSMARAETPLSLSTTFILPSAKVITKVNIEKLNEKVAKMEISPSTYFKENPSDITKYPAPRETQIIRAAKGAKVMPLSISWGKRSLGLEVGMSGQAVLSDFEMNIPYYPMIGKQELFLTLSPGINPQKYMEFQVQLMVPKQQKSAQQPTSDKASNSGEDGIISKLGSYLTLFSGGQSDQIPASSSHSSSPPKDIKSKDSSLSSLLQHLEESQSVQSEKAVVSHNNSVGILMNVIGIDESRSIKRHLQVSMAAGFDMRSRITSILMTLDRSPVPEIETKPWKMDITIKLNLPTRLVNPSELLSKSYQKEVEQQIEVHIRRDGEDEYYRLIDREVPRQQVKVLKTLLSSTSTQEIIDEVVNTEMSQSEESSQSSQTRVIKLIREQKHLLKEVKDIRRRSSDPLKLQRVKSTLSSVLKWSEKVKQILERESSSEPSSEESDILRKYSALLQQIVEQRIEESVLSSMRALSSKDQQSFKKSIETNRESLRKILQRQSSSQRVSQSSQSDPHSPSIPEVQTKDSSQQQTPRKSEESQQRGSSESQPRKSDSQPEVDSKEAKESQQKLKRQQQSTQSQQQEQQSQQSSQRSEQSQESQEQSQRTPQQSQDSASLSQSKSQSPLSKSVSSLLQSQRGAIQELSASKEKAEGAKNIDQKKLETAIRIAKEVNEKIRQEASISSPLSIEKERVKLLKAAVQQQQISKCLEQRIKRQRSKPQTQKEMQETSTLLEQLRRENDKILKVLAIETRHQKERVVARGKHSQREQSVLRSLRRVQLSQVIASQQLVRAGSSSDKPSVDNVQPVQRVQQCMEILDETGKQIVSLVKQRSGKQSPLDVITKLVEVTQMQQSLLGLVAERAREQLIQSVSRSHAVDSRIKRLEEKAETEELEYLQIMKSIRKSIETKRSVSSLSRSDSTKLQAVHNKLELIRSMQIKIERKVKDVDKDQIKSAKKPESTTITELATKCKTVQDEIEKAESDIRSNQLHQKVADTTKEPLRRIEIQKQIVEKVKELVPKSNMSPQEKQTIQADLKTQEKKLEELQKKVQQLKEEESQQRTSSSQGSQSIQSSQSGPTVGIRREDIQQDSEDRQREDSSSNSRKVNVKSEQISQRSQKESAKQWSEKSSDDQQKESKSVQQPRRVDSQQSRDQSLSKEQSSGQKSDRSQSVRQKQKSRSGVKSSALGDLEAETDREMCISIKAKYGAKGEKKKLFEVQILGTPSLEQLLWERAQKSPLERSSVTKKYLREIRDGSEEVTSAYLKLSSEMNMIRHLHVRVHYEREEIPRSLEELAWWSHEAMKAIMYRHLFTKYPHSFRPKDRLEILLNFRRNDRQFDAEFKLPEESNFLRGIAIPYFGPFLFESVKGIRDGVRRPLQKTMSSITSRLPGHCEVKQNRVRTMDGKEYSTPDTKDCEVILSMDCSSAKQFAIKSRKDSSDPTKRVVEVHLEGKRIEIVPVNSSLDVKVDGQNQDVPADSAISIKEASPVSSEASRIEIRRQQNKVSISSSRKGVQVTSDGQKLSIRMTPFYYSQVCGLCGNCDGKQGNDHQSPQRVDRSDPSCLVLDYLIPDSKCDSGSVQKKCNEHQKSSSSSRCQVKPETVLRTRLNKGVSQLCFSQNPVKSCPSQCKQKDPKSKAVPMVCYEHDSVKAQALKKASYKGPVSELKSHQADYSEYVQEPTSCGEI</sequence>
<name>A0A161I6R2_9BIVA</name>
<dbReference type="InterPro" id="IPR015255">
    <property type="entry name" value="Vitellinogen_open_b-sht"/>
</dbReference>
<feature type="region of interest" description="Disordered" evidence="7">
    <location>
        <begin position="536"/>
        <end position="559"/>
    </location>
</feature>